<accession>A0A8S5U8R9</accession>
<name>A0A8S5U8R9_9CAUD</name>
<dbReference type="EMBL" id="BK016037">
    <property type="protein sequence ID" value="DAF90802.1"/>
    <property type="molecule type" value="Genomic_DNA"/>
</dbReference>
<sequence>MAGINVKQQVIQEFTDSFGNAIHEGDLLLLNIKKAEKTENVLCVFRGTKGQYLVTSTVDKVYLNQYRLSSVDKCQVVGDIKFKKVEDDE</sequence>
<evidence type="ECO:0000313" key="1">
    <source>
        <dbReference type="EMBL" id="DAF90802.1"/>
    </source>
</evidence>
<reference evidence="1" key="1">
    <citation type="journal article" date="2021" name="Proc. Natl. Acad. Sci. U.S.A.">
        <title>A Catalog of Tens of Thousands of Viruses from Human Metagenomes Reveals Hidden Associations with Chronic Diseases.</title>
        <authorList>
            <person name="Tisza M.J."/>
            <person name="Buck C.B."/>
        </authorList>
    </citation>
    <scope>NUCLEOTIDE SEQUENCE</scope>
    <source>
        <strain evidence="1">Ctp7F23</strain>
    </source>
</reference>
<protein>
    <submittedName>
        <fullName evidence="1">Uncharacterized protein</fullName>
    </submittedName>
</protein>
<proteinExistence type="predicted"/>
<organism evidence="1">
    <name type="scientific">Myoviridae sp. ctp7F23</name>
    <dbReference type="NCBI Taxonomy" id="2825174"/>
    <lineage>
        <taxon>Viruses</taxon>
        <taxon>Duplodnaviria</taxon>
        <taxon>Heunggongvirae</taxon>
        <taxon>Uroviricota</taxon>
        <taxon>Caudoviricetes</taxon>
    </lineage>
</organism>